<evidence type="ECO:0000259" key="2">
    <source>
        <dbReference type="Pfam" id="PF13101"/>
    </source>
</evidence>
<feature type="domain" description="DUF3945" evidence="2">
    <location>
        <begin position="313"/>
        <end position="365"/>
    </location>
</feature>
<evidence type="ECO:0000259" key="3">
    <source>
        <dbReference type="Pfam" id="PF13351"/>
    </source>
</evidence>
<dbReference type="Proteomes" id="UP000077824">
    <property type="component" value="Chromosome"/>
</dbReference>
<dbReference type="InterPro" id="IPR025222">
    <property type="entry name" value="DUF3945"/>
</dbReference>
<protein>
    <recommendedName>
        <fullName evidence="6">DUF3945 domain-containing protein</fullName>
    </recommendedName>
</protein>
<dbReference type="AlphaFoldDB" id="A0A172XQC4"/>
<evidence type="ECO:0000256" key="1">
    <source>
        <dbReference type="SAM" id="MobiDB-lite"/>
    </source>
</evidence>
<feature type="domain" description="DUF4099" evidence="3">
    <location>
        <begin position="172"/>
        <end position="253"/>
    </location>
</feature>
<evidence type="ECO:0000313" key="5">
    <source>
        <dbReference type="Proteomes" id="UP000077824"/>
    </source>
</evidence>
<dbReference type="Pfam" id="PF13101">
    <property type="entry name" value="DUF3945"/>
    <property type="match status" value="2"/>
</dbReference>
<feature type="compositionally biased region" description="Low complexity" evidence="1">
    <location>
        <begin position="136"/>
        <end position="162"/>
    </location>
</feature>
<feature type="region of interest" description="Disordered" evidence="1">
    <location>
        <begin position="130"/>
        <end position="172"/>
    </location>
</feature>
<dbReference type="OrthoDB" id="1081890at2"/>
<keyword evidence="5" id="KW-1185">Reference proteome</keyword>
<feature type="region of interest" description="Disordered" evidence="1">
    <location>
        <begin position="447"/>
        <end position="503"/>
    </location>
</feature>
<feature type="compositionally biased region" description="Basic and acidic residues" evidence="1">
    <location>
        <begin position="480"/>
        <end position="495"/>
    </location>
</feature>
<feature type="compositionally biased region" description="Basic and acidic residues" evidence="1">
    <location>
        <begin position="1"/>
        <end position="13"/>
    </location>
</feature>
<dbReference type="RefSeq" id="WP_066749875.1">
    <property type="nucleotide sequence ID" value="NZ_CP015199.1"/>
</dbReference>
<feature type="compositionally biased region" description="Basic and acidic residues" evidence="1">
    <location>
        <begin position="461"/>
        <end position="473"/>
    </location>
</feature>
<dbReference type="Pfam" id="PF13351">
    <property type="entry name" value="DUF4099"/>
    <property type="match status" value="1"/>
</dbReference>
<feature type="region of interest" description="Disordered" evidence="1">
    <location>
        <begin position="1"/>
        <end position="21"/>
    </location>
</feature>
<name>A0A172XQC4_9FLAO</name>
<dbReference type="EMBL" id="CP015199">
    <property type="protein sequence ID" value="ANF49042.1"/>
    <property type="molecule type" value="Genomic_DNA"/>
</dbReference>
<organism evidence="4 5">
    <name type="scientific">Chryseobacterium glaciei</name>
    <dbReference type="NCBI Taxonomy" id="1685010"/>
    <lineage>
        <taxon>Bacteria</taxon>
        <taxon>Pseudomonadati</taxon>
        <taxon>Bacteroidota</taxon>
        <taxon>Flavobacteriia</taxon>
        <taxon>Flavobacteriales</taxon>
        <taxon>Weeksellaceae</taxon>
        <taxon>Chryseobacterium group</taxon>
        <taxon>Chryseobacterium</taxon>
    </lineage>
</organism>
<feature type="domain" description="DUF3945" evidence="2">
    <location>
        <begin position="388"/>
        <end position="434"/>
    </location>
</feature>
<dbReference type="STRING" id="1685010.A0O34_00040"/>
<gene>
    <name evidence="4" type="ORF">A0O34_00040</name>
</gene>
<evidence type="ECO:0008006" key="6">
    <source>
        <dbReference type="Google" id="ProtNLM"/>
    </source>
</evidence>
<sequence>MSELENAAKENPKQEVPGQFSPDQLSDILLVLNKEKMRIEAVKGIGQNGELETVPPDKKNQNQFMKVDKNGDLFSNFFSNFFSQLKNPTNFSFFKVPAKTAVKTADEIQKSIDVPSADGNKILSKYEVTGHKQQENKPQNQNNMETSQTNQQAAQNTTQANQGAPVTTENRYKAEDIDWNTMSKLGLNQEKLEKMNVLEDLLKGFKTDKLVPVSLNLGTVITRMDARLSLQRNAEGEVTVAIHGIRKEPNLDFKFFGHEFSKEDKENLLKTGNMGRVVELENLKNGEKIPSIISIDKLTNEIVALRTDKIKIPDNLKGLVLTAEQKQTLMEGKPLYLEGMTSNKGELFDGKVQFNAEKRYVQFLRNDDLSSKLQQNIATEPNKIFRDKELTDKQHTDLKDGKTVKISGLVDKKGKKYEGYITFNKGTGRTDFDFKNPNDLKANVQPAEGHKTQVAVNSEGKTNESTKNIKEPLKSGQKGPDSEKQQDTQKAENKRPVRKGLKA</sequence>
<reference evidence="4 5" key="1">
    <citation type="submission" date="2016-04" db="EMBL/GenBank/DDBJ databases">
        <title>Complete Genome Sequence of Chryseobacterium sp. IHBB 10212.</title>
        <authorList>
            <person name="Pal M."/>
            <person name="Swarnkar M.K."/>
            <person name="Kaushal K."/>
            <person name="Chhibber S."/>
            <person name="Singh A.K."/>
            <person name="Gulati A."/>
        </authorList>
    </citation>
    <scope>NUCLEOTIDE SEQUENCE [LARGE SCALE GENOMIC DNA]</scope>
    <source>
        <strain evidence="4 5">IHBB 10212</strain>
    </source>
</reference>
<proteinExistence type="predicted"/>
<accession>A0A172XQC4</accession>
<evidence type="ECO:0000313" key="4">
    <source>
        <dbReference type="EMBL" id="ANF49042.1"/>
    </source>
</evidence>
<dbReference type="KEGG" id="chh:A0O34_00040"/>
<dbReference type="InterPro" id="IPR025343">
    <property type="entry name" value="DUF4099"/>
</dbReference>